<evidence type="ECO:0000256" key="2">
    <source>
        <dbReference type="SAM" id="MobiDB-lite"/>
    </source>
</evidence>
<dbReference type="SUPFAM" id="SSF51735">
    <property type="entry name" value="NAD(P)-binding Rossmann-fold domains"/>
    <property type="match status" value="1"/>
</dbReference>
<reference evidence="4 5" key="1">
    <citation type="submission" date="2019-06" db="EMBL/GenBank/DDBJ databases">
        <title>Whole genome shotgun sequence of Streptomyces spinoverrucosus NBRC 14228.</title>
        <authorList>
            <person name="Hosoyama A."/>
            <person name="Uohara A."/>
            <person name="Ohji S."/>
            <person name="Ichikawa N."/>
        </authorList>
    </citation>
    <scope>NUCLEOTIDE SEQUENCE [LARGE SCALE GENOMIC DNA]</scope>
    <source>
        <strain evidence="4 5">NBRC 14228</strain>
    </source>
</reference>
<sequence length="724" mass="75287">MSAQGPIAVLDVGGTHVRRASWSPGEGLTGLVGEPSPSRLRHPEATVEELKDRLLSTICDAVPGTTAVAGISFGAALDQRTGMVYGSAPLFGDETTPLDLPGALRARRPDVEWHVVNDVTAALLHYVSAPERRGHRKVLLLTVSSGIACRTVDLRTGTIATDACGLQGEVGHLPAVAELAGTPVELACDCGRMGHVSSYASGPGLRRMADVLRERSATRWQGSALGRAMADGTSFESALTGALDAGDALAAELLDAATAPVAHVLRTALCLDPELDELALTGGVATGLGHHYAASLHRHLRHEGLYLTGDREPEWLTDRIRVCAPGEANGLIGAGIAALGQDLTSVSAAPPPRRHHAILRTPTGLHLSPRPTPDPAPGELLLAPSVAGVCGTDLQMLRGLRDDAAPVIGHEGVARIVAVGGGVEDPRLTPGAHVVVNPTHPTDPAFLLGHNVDGLLQERVLIPATAVRAGLVLPLPEVPPGVLGALVEPLAVVRYAALALREHRPRTLLVFGDGTVGHLAVRTAAHWYGPVRTVHVHHTQGGLDWSAKAPVAADVRLRHADLTADRLRQALGDGPVAVLVATPAPATLPCLELALDATDGLDTAVDLVGGLPRGATTSRLPGVDLAAVRAANRAGLPQPPQVARLGTASGQKVTVLGHRGVAGEHLLYAAAELCRAPERYRDLVTHVVDLPSAVPILARLADTHDRIISGRRLVKLAVRMGGLS</sequence>
<dbReference type="Pfam" id="PF08240">
    <property type="entry name" value="ADH_N"/>
    <property type="match status" value="1"/>
</dbReference>
<protein>
    <recommendedName>
        <fullName evidence="3">Alcohol dehydrogenase-like N-terminal domain-containing protein</fullName>
    </recommendedName>
</protein>
<dbReference type="Gene3D" id="3.40.50.720">
    <property type="entry name" value="NAD(P)-binding Rossmann-like Domain"/>
    <property type="match status" value="1"/>
</dbReference>
<dbReference type="InterPro" id="IPR000600">
    <property type="entry name" value="ROK"/>
</dbReference>
<accession>A0A4Y3VWE2</accession>
<dbReference type="Gene3D" id="3.30.420.40">
    <property type="match status" value="2"/>
</dbReference>
<dbReference type="EMBL" id="BJND01000120">
    <property type="protein sequence ID" value="GEC10558.1"/>
    <property type="molecule type" value="Genomic_DNA"/>
</dbReference>
<comment type="caution">
    <text evidence="4">The sequence shown here is derived from an EMBL/GenBank/DDBJ whole genome shotgun (WGS) entry which is preliminary data.</text>
</comment>
<dbReference type="Proteomes" id="UP000317881">
    <property type="component" value="Unassembled WGS sequence"/>
</dbReference>
<dbReference type="OrthoDB" id="9797931at2"/>
<evidence type="ECO:0000256" key="1">
    <source>
        <dbReference type="ARBA" id="ARBA00006479"/>
    </source>
</evidence>
<proteinExistence type="inferred from homology"/>
<feature type="domain" description="Alcohol dehydrogenase-like N-terminal" evidence="3">
    <location>
        <begin position="377"/>
        <end position="466"/>
    </location>
</feature>
<evidence type="ECO:0000313" key="5">
    <source>
        <dbReference type="Proteomes" id="UP000317881"/>
    </source>
</evidence>
<dbReference type="InterPro" id="IPR011032">
    <property type="entry name" value="GroES-like_sf"/>
</dbReference>
<dbReference type="Pfam" id="PF00480">
    <property type="entry name" value="ROK"/>
    <property type="match status" value="1"/>
</dbReference>
<dbReference type="PANTHER" id="PTHR18964">
    <property type="entry name" value="ROK (REPRESSOR, ORF, KINASE) FAMILY"/>
    <property type="match status" value="1"/>
</dbReference>
<keyword evidence="5" id="KW-1185">Reference proteome</keyword>
<dbReference type="InterPro" id="IPR013154">
    <property type="entry name" value="ADH-like_N"/>
</dbReference>
<dbReference type="RefSeq" id="WP_141316174.1">
    <property type="nucleotide sequence ID" value="NZ_BJND01000120.1"/>
</dbReference>
<dbReference type="InterPro" id="IPR043129">
    <property type="entry name" value="ATPase_NBD"/>
</dbReference>
<dbReference type="PANTHER" id="PTHR18964:SF149">
    <property type="entry name" value="BIFUNCTIONAL UDP-N-ACETYLGLUCOSAMINE 2-EPIMERASE_N-ACETYLMANNOSAMINE KINASE"/>
    <property type="match status" value="1"/>
</dbReference>
<comment type="similarity">
    <text evidence="1">Belongs to the ROK (NagC/XylR) family.</text>
</comment>
<gene>
    <name evidence="4" type="ORF">SSP24_82130</name>
</gene>
<name>A0A4Y3VWE2_9ACTN</name>
<dbReference type="InterPro" id="IPR036291">
    <property type="entry name" value="NAD(P)-bd_dom_sf"/>
</dbReference>
<organism evidence="4 5">
    <name type="scientific">Streptomyces spinoverrucosus</name>
    <dbReference type="NCBI Taxonomy" id="284043"/>
    <lineage>
        <taxon>Bacteria</taxon>
        <taxon>Bacillati</taxon>
        <taxon>Actinomycetota</taxon>
        <taxon>Actinomycetes</taxon>
        <taxon>Kitasatosporales</taxon>
        <taxon>Streptomycetaceae</taxon>
        <taxon>Streptomyces</taxon>
    </lineage>
</organism>
<dbReference type="AlphaFoldDB" id="A0A4Y3VWE2"/>
<dbReference type="SUPFAM" id="SSF53067">
    <property type="entry name" value="Actin-like ATPase domain"/>
    <property type="match status" value="1"/>
</dbReference>
<dbReference type="Gene3D" id="3.90.180.10">
    <property type="entry name" value="Medium-chain alcohol dehydrogenases, catalytic domain"/>
    <property type="match status" value="1"/>
</dbReference>
<evidence type="ECO:0000313" key="4">
    <source>
        <dbReference type="EMBL" id="GEC10558.1"/>
    </source>
</evidence>
<evidence type="ECO:0000259" key="3">
    <source>
        <dbReference type="Pfam" id="PF08240"/>
    </source>
</evidence>
<feature type="region of interest" description="Disordered" evidence="2">
    <location>
        <begin position="21"/>
        <end position="41"/>
    </location>
</feature>
<dbReference type="SUPFAM" id="SSF50129">
    <property type="entry name" value="GroES-like"/>
    <property type="match status" value="1"/>
</dbReference>